<feature type="transmembrane region" description="Helical" evidence="2">
    <location>
        <begin position="45"/>
        <end position="66"/>
    </location>
</feature>
<feature type="compositionally biased region" description="Pro residues" evidence="1">
    <location>
        <begin position="1"/>
        <end position="14"/>
    </location>
</feature>
<accession>A0ABW5CE73</accession>
<reference evidence="4" key="1">
    <citation type="journal article" date="2019" name="Int. J. Syst. Evol. Microbiol.">
        <title>The Global Catalogue of Microorganisms (GCM) 10K type strain sequencing project: providing services to taxonomists for standard genome sequencing and annotation.</title>
        <authorList>
            <consortium name="The Broad Institute Genomics Platform"/>
            <consortium name="The Broad Institute Genome Sequencing Center for Infectious Disease"/>
            <person name="Wu L."/>
            <person name="Ma J."/>
        </authorList>
    </citation>
    <scope>NUCLEOTIDE SEQUENCE [LARGE SCALE GENOMIC DNA]</scope>
    <source>
        <strain evidence="4">KCTC 15012</strain>
    </source>
</reference>
<protein>
    <submittedName>
        <fullName evidence="3">AtpZ/AtpI family protein</fullName>
    </submittedName>
</protein>
<feature type="region of interest" description="Disordered" evidence="1">
    <location>
        <begin position="1"/>
        <end position="20"/>
    </location>
</feature>
<name>A0ABW5CE73_9PROT</name>
<comment type="caution">
    <text evidence="3">The sequence shown here is derived from an EMBL/GenBank/DDBJ whole genome shotgun (WGS) entry which is preliminary data.</text>
</comment>
<dbReference type="EMBL" id="JBHUIY010000023">
    <property type="protein sequence ID" value="MFD2234531.1"/>
    <property type="molecule type" value="Genomic_DNA"/>
</dbReference>
<keyword evidence="2" id="KW-0472">Membrane</keyword>
<proteinExistence type="predicted"/>
<feature type="transmembrane region" description="Helical" evidence="2">
    <location>
        <begin position="78"/>
        <end position="97"/>
    </location>
</feature>
<dbReference type="RefSeq" id="WP_377316839.1">
    <property type="nucleotide sequence ID" value="NZ_JBHUIY010000023.1"/>
</dbReference>
<evidence type="ECO:0000313" key="3">
    <source>
        <dbReference type="EMBL" id="MFD2234531.1"/>
    </source>
</evidence>
<dbReference type="InterPro" id="IPR032820">
    <property type="entry name" value="ATPase_put"/>
</dbReference>
<gene>
    <name evidence="3" type="ORF">ACFSNB_12005</name>
</gene>
<keyword evidence="2" id="KW-0812">Transmembrane</keyword>
<organism evidence="3 4">
    <name type="scientific">Phaeospirillum tilakii</name>
    <dbReference type="NCBI Taxonomy" id="741673"/>
    <lineage>
        <taxon>Bacteria</taxon>
        <taxon>Pseudomonadati</taxon>
        <taxon>Pseudomonadota</taxon>
        <taxon>Alphaproteobacteria</taxon>
        <taxon>Rhodospirillales</taxon>
        <taxon>Rhodospirillaceae</taxon>
        <taxon>Phaeospirillum</taxon>
    </lineage>
</organism>
<evidence type="ECO:0000256" key="2">
    <source>
        <dbReference type="SAM" id="Phobius"/>
    </source>
</evidence>
<evidence type="ECO:0000256" key="1">
    <source>
        <dbReference type="SAM" id="MobiDB-lite"/>
    </source>
</evidence>
<keyword evidence="2" id="KW-1133">Transmembrane helix</keyword>
<evidence type="ECO:0000313" key="4">
    <source>
        <dbReference type="Proteomes" id="UP001597296"/>
    </source>
</evidence>
<dbReference type="InterPro" id="IPR011744">
    <property type="entry name" value="ATPase_gene1"/>
</dbReference>
<dbReference type="Proteomes" id="UP001597296">
    <property type="component" value="Unassembled WGS sequence"/>
</dbReference>
<dbReference type="Pfam" id="PF09527">
    <property type="entry name" value="ATPase_gene1"/>
    <property type="match status" value="1"/>
</dbReference>
<dbReference type="NCBIfam" id="TIGR02230">
    <property type="entry name" value="ATPase_gene1"/>
    <property type="match status" value="1"/>
</dbReference>
<keyword evidence="4" id="KW-1185">Reference proteome</keyword>
<sequence>MTAPAPTPAPSPLPPDDHAPLRRGIAARRRSPALRAEGERTFFRSLGMIGGLGWMIVLPTLGGLALGRWLDARLGGGLVATGALLMVGLALGCRLAWLRIHQP</sequence>